<keyword evidence="10" id="KW-0645">Protease</keyword>
<dbReference type="Gene3D" id="1.20.1540.10">
    <property type="entry name" value="Rhomboid-like"/>
    <property type="match status" value="1"/>
</dbReference>
<evidence type="ECO:0000256" key="1">
    <source>
        <dbReference type="ARBA" id="ARBA00004141"/>
    </source>
</evidence>
<evidence type="ECO:0000313" key="10">
    <source>
        <dbReference type="EMBL" id="GLB52312.1"/>
    </source>
</evidence>
<feature type="transmembrane region" description="Helical" evidence="7">
    <location>
        <begin position="101"/>
        <end position="123"/>
    </location>
</feature>
<dbReference type="AlphaFoldDB" id="A0A9W6EVB1"/>
<keyword evidence="4" id="KW-0378">Hydrolase</keyword>
<feature type="transmembrane region" description="Helical" evidence="7">
    <location>
        <begin position="129"/>
        <end position="151"/>
    </location>
</feature>
<evidence type="ECO:0000256" key="2">
    <source>
        <dbReference type="ARBA" id="ARBA00009045"/>
    </source>
</evidence>
<proteinExistence type="inferred from homology"/>
<feature type="domain" description="DUF6576" evidence="9">
    <location>
        <begin position="258"/>
        <end position="292"/>
    </location>
</feature>
<protein>
    <submittedName>
        <fullName evidence="10">Rhomboid family intramembrane serine protease</fullName>
    </submittedName>
</protein>
<dbReference type="InterPro" id="IPR046483">
    <property type="entry name" value="DUF6576"/>
</dbReference>
<organism evidence="10 11">
    <name type="scientific">Neptunitalea chrysea</name>
    <dbReference type="NCBI Taxonomy" id="1647581"/>
    <lineage>
        <taxon>Bacteria</taxon>
        <taxon>Pseudomonadati</taxon>
        <taxon>Bacteroidota</taxon>
        <taxon>Flavobacteriia</taxon>
        <taxon>Flavobacteriales</taxon>
        <taxon>Flavobacteriaceae</taxon>
        <taxon>Neptunitalea</taxon>
    </lineage>
</organism>
<sequence length="299" mass="33528">MQNNFRYQYSMLSPSVKMIVINVAVFILSSLVLFLFQLQGTSNFFDTWFGLSSVPMEVLTKPWTLITYAFFHRGIMHIFSNMLILYFTGNIFLNLFNGKQFYNVYFLGAIAGGLLYVFSYSIFPVFSNVYAGIVGASAAVMAILIFVCTYTPNLEVRLFMLFTVKLWYIGVFLVLMDLASIQSGNPGGHISHLGGALLGFVYAKQLQKGNDIGAWFSSLMDGVVNLFKGDSKTAGKAKFKKVYRNKGGKKASQGTKVFDNDKNLHQKKIDAILDKISKSGYESLTKEEKDFLFRAGKNN</sequence>
<dbReference type="Pfam" id="PF01694">
    <property type="entry name" value="Rhomboid"/>
    <property type="match status" value="1"/>
</dbReference>
<evidence type="ECO:0000256" key="6">
    <source>
        <dbReference type="ARBA" id="ARBA00023136"/>
    </source>
</evidence>
<feature type="transmembrane region" description="Helical" evidence="7">
    <location>
        <begin position="158"/>
        <end position="176"/>
    </location>
</feature>
<evidence type="ECO:0000256" key="3">
    <source>
        <dbReference type="ARBA" id="ARBA00022692"/>
    </source>
</evidence>
<keyword evidence="5 7" id="KW-1133">Transmembrane helix</keyword>
<reference evidence="10" key="1">
    <citation type="submission" date="2022-07" db="EMBL/GenBank/DDBJ databases">
        <title>Taxonomy of Novel Oxalotrophic and Methylotrophic Bacteria.</title>
        <authorList>
            <person name="Sahin N."/>
            <person name="Tani A."/>
        </authorList>
    </citation>
    <scope>NUCLEOTIDE SEQUENCE</scope>
    <source>
        <strain evidence="10">AM327</strain>
    </source>
</reference>
<dbReference type="Pfam" id="PF20216">
    <property type="entry name" value="DUF6576"/>
    <property type="match status" value="1"/>
</dbReference>
<feature type="domain" description="Peptidase S54 rhomboid" evidence="8">
    <location>
        <begin position="61"/>
        <end position="203"/>
    </location>
</feature>
<evidence type="ECO:0000256" key="7">
    <source>
        <dbReference type="SAM" id="Phobius"/>
    </source>
</evidence>
<dbReference type="RefSeq" id="WP_281753529.1">
    <property type="nucleotide sequence ID" value="NZ_BRVP01000007.1"/>
</dbReference>
<dbReference type="PANTHER" id="PTHR43731:SF14">
    <property type="entry name" value="PRESENILIN-ASSOCIATED RHOMBOID-LIKE PROTEIN, MITOCHONDRIAL"/>
    <property type="match status" value="1"/>
</dbReference>
<dbReference type="SUPFAM" id="SSF144091">
    <property type="entry name" value="Rhomboid-like"/>
    <property type="match status" value="1"/>
</dbReference>
<evidence type="ECO:0000259" key="8">
    <source>
        <dbReference type="Pfam" id="PF01694"/>
    </source>
</evidence>
<dbReference type="GO" id="GO:0016020">
    <property type="term" value="C:membrane"/>
    <property type="evidence" value="ECO:0007669"/>
    <property type="project" value="UniProtKB-SubCell"/>
</dbReference>
<accession>A0A9W6EVB1</accession>
<keyword evidence="3 7" id="KW-0812">Transmembrane</keyword>
<dbReference type="GO" id="GO:0004252">
    <property type="term" value="F:serine-type endopeptidase activity"/>
    <property type="evidence" value="ECO:0007669"/>
    <property type="project" value="InterPro"/>
</dbReference>
<comment type="caution">
    <text evidence="10">The sequence shown here is derived from an EMBL/GenBank/DDBJ whole genome shotgun (WGS) entry which is preliminary data.</text>
</comment>
<feature type="transmembrane region" description="Helical" evidence="7">
    <location>
        <begin position="65"/>
        <end position="89"/>
    </location>
</feature>
<comment type="subcellular location">
    <subcellularLocation>
        <location evidence="1">Membrane</location>
        <topology evidence="1">Multi-pass membrane protein</topology>
    </subcellularLocation>
</comment>
<dbReference type="InterPro" id="IPR022764">
    <property type="entry name" value="Peptidase_S54_rhomboid_dom"/>
</dbReference>
<feature type="transmembrane region" description="Helical" evidence="7">
    <location>
        <begin position="20"/>
        <end position="45"/>
    </location>
</feature>
<keyword evidence="6 7" id="KW-0472">Membrane</keyword>
<dbReference type="InterPro" id="IPR035952">
    <property type="entry name" value="Rhomboid-like_sf"/>
</dbReference>
<gene>
    <name evidence="10" type="ORF">NBRC110019_13510</name>
</gene>
<evidence type="ECO:0000256" key="5">
    <source>
        <dbReference type="ARBA" id="ARBA00022989"/>
    </source>
</evidence>
<dbReference type="Proteomes" id="UP001143545">
    <property type="component" value="Unassembled WGS sequence"/>
</dbReference>
<name>A0A9W6EVB1_9FLAO</name>
<comment type="similarity">
    <text evidence="2">Belongs to the peptidase S54 family.</text>
</comment>
<evidence type="ECO:0000256" key="4">
    <source>
        <dbReference type="ARBA" id="ARBA00022801"/>
    </source>
</evidence>
<dbReference type="GO" id="GO:0006508">
    <property type="term" value="P:proteolysis"/>
    <property type="evidence" value="ECO:0007669"/>
    <property type="project" value="UniProtKB-KW"/>
</dbReference>
<evidence type="ECO:0000313" key="11">
    <source>
        <dbReference type="Proteomes" id="UP001143545"/>
    </source>
</evidence>
<keyword evidence="11" id="KW-1185">Reference proteome</keyword>
<dbReference type="InterPro" id="IPR050925">
    <property type="entry name" value="Rhomboid_protease_S54"/>
</dbReference>
<evidence type="ECO:0000259" key="9">
    <source>
        <dbReference type="Pfam" id="PF20216"/>
    </source>
</evidence>
<dbReference type="EMBL" id="BRVP01000007">
    <property type="protein sequence ID" value="GLB52312.1"/>
    <property type="molecule type" value="Genomic_DNA"/>
</dbReference>
<dbReference type="PANTHER" id="PTHR43731">
    <property type="entry name" value="RHOMBOID PROTEASE"/>
    <property type="match status" value="1"/>
</dbReference>